<dbReference type="GO" id="GO:0003677">
    <property type="term" value="F:DNA binding"/>
    <property type="evidence" value="ECO:0007669"/>
    <property type="project" value="UniProtKB-KW"/>
</dbReference>
<evidence type="ECO:0000313" key="7">
    <source>
        <dbReference type="Proteomes" id="UP000320390"/>
    </source>
</evidence>
<dbReference type="GO" id="GO:0003700">
    <property type="term" value="F:DNA-binding transcription factor activity"/>
    <property type="evidence" value="ECO:0007669"/>
    <property type="project" value="InterPro"/>
</dbReference>
<dbReference type="CDD" id="cd07377">
    <property type="entry name" value="WHTH_GntR"/>
    <property type="match status" value="1"/>
</dbReference>
<evidence type="ECO:0000313" key="6">
    <source>
        <dbReference type="EMBL" id="QDV05916.1"/>
    </source>
</evidence>
<dbReference type="Gene3D" id="1.10.10.10">
    <property type="entry name" value="Winged helix-like DNA-binding domain superfamily/Winged helix DNA-binding domain"/>
    <property type="match status" value="1"/>
</dbReference>
<evidence type="ECO:0000256" key="2">
    <source>
        <dbReference type="ARBA" id="ARBA00023125"/>
    </source>
</evidence>
<proteinExistence type="predicted"/>
<evidence type="ECO:0000259" key="5">
    <source>
        <dbReference type="PROSITE" id="PS50949"/>
    </source>
</evidence>
<accession>A0A518EPA9</accession>
<dbReference type="PROSITE" id="PS50949">
    <property type="entry name" value="HTH_GNTR"/>
    <property type="match status" value="1"/>
</dbReference>
<name>A0A518EPA9_9BACT</name>
<protein>
    <submittedName>
        <fullName evidence="6">HTH-type transcriptional repressor YtrA</fullName>
    </submittedName>
</protein>
<dbReference type="SMART" id="SM00345">
    <property type="entry name" value="HTH_GNTR"/>
    <property type="match status" value="1"/>
</dbReference>
<organism evidence="6 7">
    <name type="scientific">Saltatorellus ferox</name>
    <dbReference type="NCBI Taxonomy" id="2528018"/>
    <lineage>
        <taxon>Bacteria</taxon>
        <taxon>Pseudomonadati</taxon>
        <taxon>Planctomycetota</taxon>
        <taxon>Planctomycetia</taxon>
        <taxon>Planctomycetia incertae sedis</taxon>
        <taxon>Saltatorellus</taxon>
    </lineage>
</organism>
<dbReference type="PANTHER" id="PTHR38445">
    <property type="entry name" value="HTH-TYPE TRANSCRIPTIONAL REPRESSOR YTRA"/>
    <property type="match status" value="1"/>
</dbReference>
<dbReference type="Proteomes" id="UP000320390">
    <property type="component" value="Chromosome"/>
</dbReference>
<dbReference type="InterPro" id="IPR000524">
    <property type="entry name" value="Tscrpt_reg_HTH_GntR"/>
</dbReference>
<keyword evidence="1" id="KW-0805">Transcription regulation</keyword>
<evidence type="ECO:0000256" key="1">
    <source>
        <dbReference type="ARBA" id="ARBA00023015"/>
    </source>
</evidence>
<evidence type="ECO:0000256" key="4">
    <source>
        <dbReference type="SAM" id="MobiDB-lite"/>
    </source>
</evidence>
<feature type="domain" description="HTH gntR-type" evidence="5">
    <location>
        <begin position="1"/>
        <end position="69"/>
    </location>
</feature>
<evidence type="ECO:0000256" key="3">
    <source>
        <dbReference type="ARBA" id="ARBA00023163"/>
    </source>
</evidence>
<keyword evidence="2" id="KW-0238">DNA-binding</keyword>
<dbReference type="InterPro" id="IPR036390">
    <property type="entry name" value="WH_DNA-bd_sf"/>
</dbReference>
<dbReference type="EMBL" id="CP036434">
    <property type="protein sequence ID" value="QDV05916.1"/>
    <property type="molecule type" value="Genomic_DNA"/>
</dbReference>
<dbReference type="PANTHER" id="PTHR38445:SF9">
    <property type="entry name" value="HTH-TYPE TRANSCRIPTIONAL REPRESSOR YTRA"/>
    <property type="match status" value="1"/>
</dbReference>
<dbReference type="Pfam" id="PF00392">
    <property type="entry name" value="GntR"/>
    <property type="match status" value="1"/>
</dbReference>
<reference evidence="6 7" key="1">
    <citation type="submission" date="2019-02" db="EMBL/GenBank/DDBJ databases">
        <title>Deep-cultivation of Planctomycetes and their phenomic and genomic characterization uncovers novel biology.</title>
        <authorList>
            <person name="Wiegand S."/>
            <person name="Jogler M."/>
            <person name="Boedeker C."/>
            <person name="Pinto D."/>
            <person name="Vollmers J."/>
            <person name="Rivas-Marin E."/>
            <person name="Kohn T."/>
            <person name="Peeters S.H."/>
            <person name="Heuer A."/>
            <person name="Rast P."/>
            <person name="Oberbeckmann S."/>
            <person name="Bunk B."/>
            <person name="Jeske O."/>
            <person name="Meyerdierks A."/>
            <person name="Storesund J.E."/>
            <person name="Kallscheuer N."/>
            <person name="Luecker S."/>
            <person name="Lage O.M."/>
            <person name="Pohl T."/>
            <person name="Merkel B.J."/>
            <person name="Hornburger P."/>
            <person name="Mueller R.-W."/>
            <person name="Bruemmer F."/>
            <person name="Labrenz M."/>
            <person name="Spormann A.M."/>
            <person name="Op den Camp H."/>
            <person name="Overmann J."/>
            <person name="Amann R."/>
            <person name="Jetten M.S.M."/>
            <person name="Mascher T."/>
            <person name="Medema M.H."/>
            <person name="Devos D.P."/>
            <person name="Kaster A.-K."/>
            <person name="Ovreas L."/>
            <person name="Rohde M."/>
            <person name="Galperin M.Y."/>
            <person name="Jogler C."/>
        </authorList>
    </citation>
    <scope>NUCLEOTIDE SEQUENCE [LARGE SCALE GENOMIC DNA]</scope>
    <source>
        <strain evidence="6 7">Poly30</strain>
    </source>
</reference>
<sequence length="142" mass="14954">MTPSEQLADQVRFAVAAGRLGAGERLPSVREVAKGARLNPNTVSRAWRELELSGLLKSRRGSGMFVTPEGPAIAAAFRTGMVAERLGRAVGDALAAGLEPEEVIELTENACRAWPLGREDVSEKDGAAQPAAGSTLEKGESR</sequence>
<feature type="compositionally biased region" description="Basic and acidic residues" evidence="4">
    <location>
        <begin position="117"/>
        <end position="126"/>
    </location>
</feature>
<dbReference type="InterPro" id="IPR036388">
    <property type="entry name" value="WH-like_DNA-bd_sf"/>
</dbReference>
<keyword evidence="3" id="KW-0804">Transcription</keyword>
<gene>
    <name evidence="6" type="primary">ytrA_2</name>
    <name evidence="6" type="ORF">Poly30_14190</name>
</gene>
<dbReference type="SUPFAM" id="SSF46785">
    <property type="entry name" value="Winged helix' DNA-binding domain"/>
    <property type="match status" value="1"/>
</dbReference>
<dbReference type="AlphaFoldDB" id="A0A518EPA9"/>
<feature type="region of interest" description="Disordered" evidence="4">
    <location>
        <begin position="117"/>
        <end position="142"/>
    </location>
</feature>
<keyword evidence="7" id="KW-1185">Reference proteome</keyword>